<dbReference type="GO" id="GO:0043604">
    <property type="term" value="P:amide biosynthetic process"/>
    <property type="evidence" value="ECO:0007669"/>
    <property type="project" value="TreeGrafter"/>
</dbReference>
<dbReference type="GO" id="GO:0004046">
    <property type="term" value="F:aminoacylase activity"/>
    <property type="evidence" value="ECO:0007669"/>
    <property type="project" value="UniProtKB-EC"/>
</dbReference>
<gene>
    <name evidence="7" type="primary">Pm20d1</name>
    <name evidence="7" type="ORF">CEXT_402841</name>
</gene>
<evidence type="ECO:0000256" key="2">
    <source>
        <dbReference type="ARBA" id="ARBA00011913"/>
    </source>
</evidence>
<dbReference type="GO" id="GO:0008233">
    <property type="term" value="F:peptidase activity"/>
    <property type="evidence" value="ECO:0007669"/>
    <property type="project" value="UniProtKB-KW"/>
</dbReference>
<comment type="caution">
    <text evidence="7">The sequence shown here is derived from an EMBL/GenBank/DDBJ whole genome shotgun (WGS) entry which is preliminary data.</text>
</comment>
<organism evidence="7 8">
    <name type="scientific">Caerostris extrusa</name>
    <name type="common">Bark spider</name>
    <name type="synonym">Caerostris bankana</name>
    <dbReference type="NCBI Taxonomy" id="172846"/>
    <lineage>
        <taxon>Eukaryota</taxon>
        <taxon>Metazoa</taxon>
        <taxon>Ecdysozoa</taxon>
        <taxon>Arthropoda</taxon>
        <taxon>Chelicerata</taxon>
        <taxon>Arachnida</taxon>
        <taxon>Araneae</taxon>
        <taxon>Araneomorphae</taxon>
        <taxon>Entelegynae</taxon>
        <taxon>Araneoidea</taxon>
        <taxon>Araneidae</taxon>
        <taxon>Caerostris</taxon>
    </lineage>
</organism>
<dbReference type="GO" id="GO:0046872">
    <property type="term" value="F:metal ion binding"/>
    <property type="evidence" value="ECO:0007669"/>
    <property type="project" value="UniProtKB-KW"/>
</dbReference>
<dbReference type="AlphaFoldDB" id="A0AAV4PPC3"/>
<evidence type="ECO:0000256" key="6">
    <source>
        <dbReference type="ARBA" id="ARBA00022833"/>
    </source>
</evidence>
<accession>A0AAV4PPC3</accession>
<comment type="similarity">
    <text evidence="1">Belongs to the peptidase M20A family.</text>
</comment>
<proteinExistence type="inferred from homology"/>
<dbReference type="InterPro" id="IPR047177">
    <property type="entry name" value="Pept_M20A"/>
</dbReference>
<dbReference type="GO" id="GO:0006520">
    <property type="term" value="P:amino acid metabolic process"/>
    <property type="evidence" value="ECO:0007669"/>
    <property type="project" value="TreeGrafter"/>
</dbReference>
<feature type="non-terminal residue" evidence="7">
    <location>
        <position position="197"/>
    </location>
</feature>
<keyword evidence="6" id="KW-0862">Zinc</keyword>
<dbReference type="GO" id="GO:0006508">
    <property type="term" value="P:proteolysis"/>
    <property type="evidence" value="ECO:0007669"/>
    <property type="project" value="UniProtKB-KW"/>
</dbReference>
<dbReference type="GO" id="GO:0043605">
    <property type="term" value="P:amide catabolic process"/>
    <property type="evidence" value="ECO:0007669"/>
    <property type="project" value="TreeGrafter"/>
</dbReference>
<evidence type="ECO:0000313" key="8">
    <source>
        <dbReference type="Proteomes" id="UP001054945"/>
    </source>
</evidence>
<dbReference type="Proteomes" id="UP001054945">
    <property type="component" value="Unassembled WGS sequence"/>
</dbReference>
<dbReference type="EC" id="3.5.1.14" evidence="2"/>
<keyword evidence="8" id="KW-1185">Reference proteome</keyword>
<evidence type="ECO:0000313" key="7">
    <source>
        <dbReference type="EMBL" id="GIX97679.1"/>
    </source>
</evidence>
<evidence type="ECO:0000256" key="3">
    <source>
        <dbReference type="ARBA" id="ARBA00022670"/>
    </source>
</evidence>
<dbReference type="PANTHER" id="PTHR45962">
    <property type="entry name" value="N-FATTY-ACYL-AMINO ACID SYNTHASE/HYDROLASE PM20D1"/>
    <property type="match status" value="1"/>
</dbReference>
<name>A0AAV4PPC3_CAEEX</name>
<dbReference type="EMBL" id="BPLR01004807">
    <property type="protein sequence ID" value="GIX97679.1"/>
    <property type="molecule type" value="Genomic_DNA"/>
</dbReference>
<keyword evidence="4" id="KW-0479">Metal-binding</keyword>
<evidence type="ECO:0000256" key="4">
    <source>
        <dbReference type="ARBA" id="ARBA00022723"/>
    </source>
</evidence>
<protein>
    <recommendedName>
        <fullName evidence="2">N-acyl-aliphatic-L-amino acid amidohydrolase</fullName>
        <ecNumber evidence="2">3.5.1.14</ecNumber>
    </recommendedName>
</protein>
<evidence type="ECO:0000256" key="1">
    <source>
        <dbReference type="ARBA" id="ARBA00006247"/>
    </source>
</evidence>
<evidence type="ECO:0000256" key="5">
    <source>
        <dbReference type="ARBA" id="ARBA00022801"/>
    </source>
</evidence>
<reference evidence="7 8" key="1">
    <citation type="submission" date="2021-06" db="EMBL/GenBank/DDBJ databases">
        <title>Caerostris extrusa draft genome.</title>
        <authorList>
            <person name="Kono N."/>
            <person name="Arakawa K."/>
        </authorList>
    </citation>
    <scope>NUCLEOTIDE SEQUENCE [LARGE SCALE GENOMIC DNA]</scope>
</reference>
<keyword evidence="3" id="KW-0645">Protease</keyword>
<sequence length="197" mass="23025">MTKLLKSLCKLFLFTIILVLILLGIAIFRAANLPKERLPVSCTSNDKDYISDKRGLSKRLSDVLKFQTVNYKDHDYNREELAKFIAYINKEFPRIHNTSFVTKEVVNGLSLLYHVQGANDKLRALYASWTSGCCSCRRRLLGCSSFQRPDKRRPHLGKRCHRFRFMILLRKILLSLISRSFLHISIKNLYKKTKEQK</sequence>
<dbReference type="PANTHER" id="PTHR45962:SF1">
    <property type="entry name" value="N-FATTY-ACYL-AMINO ACID SYNTHASE_HYDROLASE PM20D1"/>
    <property type="match status" value="1"/>
</dbReference>
<keyword evidence="5" id="KW-0378">Hydrolase</keyword>